<name>A0A0C9SPL9_PLICR</name>
<proteinExistence type="predicted"/>
<accession>A0A0C9SPL9</accession>
<feature type="compositionally biased region" description="Polar residues" evidence="1">
    <location>
        <begin position="133"/>
        <end position="142"/>
    </location>
</feature>
<gene>
    <name evidence="2" type="ORF">PLICRDRAFT_181078</name>
</gene>
<evidence type="ECO:0000256" key="1">
    <source>
        <dbReference type="SAM" id="MobiDB-lite"/>
    </source>
</evidence>
<dbReference type="Proteomes" id="UP000053263">
    <property type="component" value="Unassembled WGS sequence"/>
</dbReference>
<dbReference type="EMBL" id="KN832690">
    <property type="protein sequence ID" value="KII82752.1"/>
    <property type="molecule type" value="Genomic_DNA"/>
</dbReference>
<protein>
    <submittedName>
        <fullName evidence="2">Uncharacterized protein</fullName>
    </submittedName>
</protein>
<reference evidence="2 3" key="1">
    <citation type="submission" date="2014-06" db="EMBL/GenBank/DDBJ databases">
        <title>Evolutionary Origins and Diversification of the Mycorrhizal Mutualists.</title>
        <authorList>
            <consortium name="DOE Joint Genome Institute"/>
            <consortium name="Mycorrhizal Genomics Consortium"/>
            <person name="Kohler A."/>
            <person name="Kuo A."/>
            <person name="Nagy L.G."/>
            <person name="Floudas D."/>
            <person name="Copeland A."/>
            <person name="Barry K.W."/>
            <person name="Cichocki N."/>
            <person name="Veneault-Fourrey C."/>
            <person name="LaButti K."/>
            <person name="Lindquist E.A."/>
            <person name="Lipzen A."/>
            <person name="Lundell T."/>
            <person name="Morin E."/>
            <person name="Murat C."/>
            <person name="Riley R."/>
            <person name="Ohm R."/>
            <person name="Sun H."/>
            <person name="Tunlid A."/>
            <person name="Henrissat B."/>
            <person name="Grigoriev I.V."/>
            <person name="Hibbett D.S."/>
            <person name="Martin F."/>
        </authorList>
    </citation>
    <scope>NUCLEOTIDE SEQUENCE [LARGE SCALE GENOMIC DNA]</scope>
    <source>
        <strain evidence="2 3">FD-325 SS-3</strain>
    </source>
</reference>
<organism evidence="2 3">
    <name type="scientific">Plicaturopsis crispa FD-325 SS-3</name>
    <dbReference type="NCBI Taxonomy" id="944288"/>
    <lineage>
        <taxon>Eukaryota</taxon>
        <taxon>Fungi</taxon>
        <taxon>Dikarya</taxon>
        <taxon>Basidiomycota</taxon>
        <taxon>Agaricomycotina</taxon>
        <taxon>Agaricomycetes</taxon>
        <taxon>Agaricomycetidae</taxon>
        <taxon>Amylocorticiales</taxon>
        <taxon>Amylocorticiaceae</taxon>
        <taxon>Plicatura</taxon>
        <taxon>Plicaturopsis crispa</taxon>
    </lineage>
</organism>
<dbReference type="HOGENOM" id="CLU_1230355_0_0_1"/>
<dbReference type="AlphaFoldDB" id="A0A0C9SPL9"/>
<evidence type="ECO:0000313" key="3">
    <source>
        <dbReference type="Proteomes" id="UP000053263"/>
    </source>
</evidence>
<evidence type="ECO:0000313" key="2">
    <source>
        <dbReference type="EMBL" id="KII82752.1"/>
    </source>
</evidence>
<feature type="region of interest" description="Disordered" evidence="1">
    <location>
        <begin position="1"/>
        <end position="166"/>
    </location>
</feature>
<sequence length="225" mass="24594">MAKKAKHTKFSPPPSPQGSVADPAAQNPVLQDETRPFPGRDPPRRSSFLEMDPDPNRNNPLSSDAAASGPQHSPQNPLFGVPVRPQSAAAVTPRRATPSDFGDPALAPQRPQRTYPESPVETSQRRVLFGTIPSYTRSTSTPPVGPRAAPWRTPVKKEAAPNEPLHFPSARSYSSMKDVTALYYEPHDGTPSVFRRARALLDRDDLTLSEIIDRGSQPRYALTDA</sequence>
<keyword evidence="3" id="KW-1185">Reference proteome</keyword>